<accession>A0A6L5XHS3</accession>
<evidence type="ECO:0000256" key="1">
    <source>
        <dbReference type="ARBA" id="ARBA00004418"/>
    </source>
</evidence>
<comment type="subunit">
    <text evidence="2">Heterodimer of a large and a small subunit.</text>
</comment>
<feature type="signal peptide" evidence="5">
    <location>
        <begin position="1"/>
        <end position="34"/>
    </location>
</feature>
<evidence type="ECO:0000256" key="5">
    <source>
        <dbReference type="SAM" id="SignalP"/>
    </source>
</evidence>
<protein>
    <submittedName>
        <fullName evidence="6">HD domain-containing protein</fullName>
    </submittedName>
</protein>
<evidence type="ECO:0000256" key="2">
    <source>
        <dbReference type="ARBA" id="ARBA00011771"/>
    </source>
</evidence>
<gene>
    <name evidence="6" type="ORF">FYJ44_01465</name>
</gene>
<dbReference type="GO" id="GO:0051536">
    <property type="term" value="F:iron-sulfur cluster binding"/>
    <property type="evidence" value="ECO:0007669"/>
    <property type="project" value="UniProtKB-KW"/>
</dbReference>
<dbReference type="GO" id="GO:0042597">
    <property type="term" value="C:periplasmic space"/>
    <property type="evidence" value="ECO:0007669"/>
    <property type="project" value="UniProtKB-SubCell"/>
</dbReference>
<keyword evidence="4" id="KW-0408">Iron</keyword>
<name>A0A6L5XHS3_9BACT</name>
<keyword evidence="3" id="KW-0479">Metal-binding</keyword>
<feature type="chain" id="PRO_5027013161" evidence="5">
    <location>
        <begin position="35"/>
        <end position="375"/>
    </location>
</feature>
<evidence type="ECO:0000313" key="6">
    <source>
        <dbReference type="EMBL" id="MSS26733.1"/>
    </source>
</evidence>
<proteinExistence type="predicted"/>
<comment type="caution">
    <text evidence="6">The sequence shown here is derived from an EMBL/GenBank/DDBJ whole genome shotgun (WGS) entry which is preliminary data.</text>
</comment>
<dbReference type="EMBL" id="VUMH01000001">
    <property type="protein sequence ID" value="MSS26733.1"/>
    <property type="molecule type" value="Genomic_DNA"/>
</dbReference>
<dbReference type="NCBIfam" id="TIGR01409">
    <property type="entry name" value="TAT_signal_seq"/>
    <property type="match status" value="1"/>
</dbReference>
<dbReference type="Proteomes" id="UP000477488">
    <property type="component" value="Unassembled WGS sequence"/>
</dbReference>
<dbReference type="RefSeq" id="WP_154508457.1">
    <property type="nucleotide sequence ID" value="NZ_VUMH01000001.1"/>
</dbReference>
<organism evidence="6 7">
    <name type="scientific">Desulfovibrio porci</name>
    <dbReference type="NCBI Taxonomy" id="2605782"/>
    <lineage>
        <taxon>Bacteria</taxon>
        <taxon>Pseudomonadati</taxon>
        <taxon>Thermodesulfobacteriota</taxon>
        <taxon>Desulfovibrionia</taxon>
        <taxon>Desulfovibrionales</taxon>
        <taxon>Desulfovibrionaceae</taxon>
        <taxon>Desulfovibrio</taxon>
    </lineage>
</organism>
<keyword evidence="4" id="KW-0411">Iron-sulfur</keyword>
<keyword evidence="5" id="KW-0732">Signal</keyword>
<reference evidence="6 7" key="1">
    <citation type="submission" date="2019-09" db="EMBL/GenBank/DDBJ databases">
        <title>In-depth cultivation of the pig gut microbiome towards novel bacterial diversity and tailored functional studies.</title>
        <authorList>
            <person name="Wylensek D."/>
            <person name="Hitch T.C.A."/>
            <person name="Clavel T."/>
        </authorList>
    </citation>
    <scope>NUCLEOTIDE SEQUENCE [LARGE SCALE GENOMIC DNA]</scope>
    <source>
        <strain evidence="6 7">PG-178-WT-4</strain>
    </source>
</reference>
<comment type="subcellular location">
    <subcellularLocation>
        <location evidence="1">Periplasm</location>
    </subcellularLocation>
</comment>
<dbReference type="InterPro" id="IPR019546">
    <property type="entry name" value="TAT_signal_bac_arc"/>
</dbReference>
<dbReference type="InterPro" id="IPR006311">
    <property type="entry name" value="TAT_signal"/>
</dbReference>
<evidence type="ECO:0000256" key="3">
    <source>
        <dbReference type="ARBA" id="ARBA00022723"/>
    </source>
</evidence>
<sequence>MPSPSTRRDFLKYAAAAGFVCGAGLLGAPASAGAATVKTISLEQCRSLSPQDMAAVSDTVTAAWQDLRDAANSIRDAGLRASVIAILDNPAPTLAAGLDQRAAAEALIDAGLRQAKVDAPLLPPLATTDRAPQPFSSAPGSGWNSHHAYPGGLVTHVAFNVRATRALGEDYARIFGMQPDMDVALAAQLLHDLHKPWVFQWQTDGTCRTEQPLAATGEHHVLSVAESIKRKLPAEVVVAQACAHTHPGTDKDEAQVVSWITAAALLAGVDPVRADLLAPGGKSLPLPRRAEGFLVHLGDHDFVLSVPAAQWLTPVLRDVARERYGLSGTDLDGAPFNQLRNYVYSQASIMRLYGVLVTEGPKGVARVTESIVRRA</sequence>
<evidence type="ECO:0000313" key="7">
    <source>
        <dbReference type="Proteomes" id="UP000477488"/>
    </source>
</evidence>
<dbReference type="GO" id="GO:0046872">
    <property type="term" value="F:metal ion binding"/>
    <property type="evidence" value="ECO:0007669"/>
    <property type="project" value="UniProtKB-KW"/>
</dbReference>
<dbReference type="AlphaFoldDB" id="A0A6L5XHS3"/>
<keyword evidence="7" id="KW-1185">Reference proteome</keyword>
<dbReference type="PROSITE" id="PS51318">
    <property type="entry name" value="TAT"/>
    <property type="match status" value="1"/>
</dbReference>
<evidence type="ECO:0000256" key="4">
    <source>
        <dbReference type="ARBA" id="ARBA00023014"/>
    </source>
</evidence>